<dbReference type="PROSITE" id="PS51257">
    <property type="entry name" value="PROKAR_LIPOPROTEIN"/>
    <property type="match status" value="1"/>
</dbReference>
<proteinExistence type="predicted"/>
<dbReference type="Proteomes" id="UP000257039">
    <property type="component" value="Unassembled WGS sequence"/>
</dbReference>
<gene>
    <name evidence="1" type="ORF">B9G39_21815</name>
</gene>
<keyword evidence="2" id="KW-1185">Reference proteome</keyword>
<name>A0A4P9VQP5_9GAMM</name>
<accession>A0A4P9VQP5</accession>
<evidence type="ECO:0000313" key="2">
    <source>
        <dbReference type="Proteomes" id="UP000257039"/>
    </source>
</evidence>
<sequence>MTKINLLSVFSVLISALFISGCLKTTLIPQQNDTYSLIATDDTKEESLEGALEEAEDYCDDKGKKLIVLNYVLPSKDSDMAFKAKSAANTFLPLGMSFDTTEYRQVKLLFKCE</sequence>
<dbReference type="EMBL" id="NDXW01000001">
    <property type="protein sequence ID" value="RDH45875.1"/>
    <property type="molecule type" value="Genomic_DNA"/>
</dbReference>
<dbReference type="RefSeq" id="WP_094788764.1">
    <property type="nucleotide sequence ID" value="NZ_JAEVHG010000015.1"/>
</dbReference>
<evidence type="ECO:0000313" key="1">
    <source>
        <dbReference type="EMBL" id="RDH45875.1"/>
    </source>
</evidence>
<comment type="caution">
    <text evidence="1">The sequence shown here is derived from an EMBL/GenBank/DDBJ whole genome shotgun (WGS) entry which is preliminary data.</text>
</comment>
<protein>
    <submittedName>
        <fullName evidence="1">Uncharacterized protein</fullName>
    </submittedName>
</protein>
<dbReference type="AlphaFoldDB" id="A0A4P9VQP5"/>
<organism evidence="1 2">
    <name type="scientific">Zooshikella ganghwensis</name>
    <dbReference type="NCBI Taxonomy" id="202772"/>
    <lineage>
        <taxon>Bacteria</taxon>
        <taxon>Pseudomonadati</taxon>
        <taxon>Pseudomonadota</taxon>
        <taxon>Gammaproteobacteria</taxon>
        <taxon>Oceanospirillales</taxon>
        <taxon>Zooshikellaceae</taxon>
        <taxon>Zooshikella</taxon>
    </lineage>
</organism>
<reference evidence="1 2" key="1">
    <citation type="submission" date="2017-04" db="EMBL/GenBank/DDBJ databases">
        <title>Draft genome sequence of Zooshikella ganghwensis VG4 isolated from Red Sea sediments.</title>
        <authorList>
            <person name="Rehman Z."/>
            <person name="Alam I."/>
            <person name="Kamau A."/>
            <person name="Bajic V."/>
            <person name="Leiknes T."/>
        </authorList>
    </citation>
    <scope>NUCLEOTIDE SEQUENCE [LARGE SCALE GENOMIC DNA]</scope>
    <source>
        <strain evidence="1 2">VG4</strain>
    </source>
</reference>